<reference evidence="2 3" key="1">
    <citation type="submission" date="2018-06" db="EMBL/GenBank/DDBJ databases">
        <title>Complete Genomes of Monosporascus.</title>
        <authorList>
            <person name="Robinson A.J."/>
            <person name="Natvig D.O."/>
        </authorList>
    </citation>
    <scope>NUCLEOTIDE SEQUENCE [LARGE SCALE GENOMIC DNA]</scope>
    <source>
        <strain evidence="2 3">CBS 609.92</strain>
    </source>
</reference>
<proteinExistence type="predicted"/>
<sequence length="262" mass="28916">MRTVIFSQAFILGSAFAKVLEGATPVQPASLKIPLDSLAALPEPSITVNESSNYWKGMEWHYQIPHAETGKIVDEFSIHIIDGGFVTEEDISSRSPSELALVTLEERDNWVCNWVVGCIDNAVDQFSISANQIAAAAAAIGNDLRADGYAKAKNIVKGLIYQHAVGISTNIISFYITNKFQGQDTRVTDTCSVVDIKNLENTIRQLQADIRDLGSRIQAGDSRPRTYDHYAEEKTRQLDGAHLKHTVKPTHNPNDFKNINSC</sequence>
<accession>A0ABY0H8I6</accession>
<comment type="caution">
    <text evidence="2">The sequence shown here is derived from an EMBL/GenBank/DDBJ whole genome shotgun (WGS) entry which is preliminary data.</text>
</comment>
<gene>
    <name evidence="2" type="ORF">DL762_004321</name>
</gene>
<evidence type="ECO:0000256" key="1">
    <source>
        <dbReference type="SAM" id="SignalP"/>
    </source>
</evidence>
<organism evidence="2 3">
    <name type="scientific">Monosporascus cannonballus</name>
    <dbReference type="NCBI Taxonomy" id="155416"/>
    <lineage>
        <taxon>Eukaryota</taxon>
        <taxon>Fungi</taxon>
        <taxon>Dikarya</taxon>
        <taxon>Ascomycota</taxon>
        <taxon>Pezizomycotina</taxon>
        <taxon>Sordariomycetes</taxon>
        <taxon>Xylariomycetidae</taxon>
        <taxon>Xylariales</taxon>
        <taxon>Xylariales incertae sedis</taxon>
        <taxon>Monosporascus</taxon>
    </lineage>
</organism>
<keyword evidence="3" id="KW-1185">Reference proteome</keyword>
<feature type="signal peptide" evidence="1">
    <location>
        <begin position="1"/>
        <end position="17"/>
    </location>
</feature>
<evidence type="ECO:0000313" key="2">
    <source>
        <dbReference type="EMBL" id="RYO87276.1"/>
    </source>
</evidence>
<feature type="chain" id="PRO_5045187948" evidence="1">
    <location>
        <begin position="18"/>
        <end position="262"/>
    </location>
</feature>
<name>A0ABY0H8I6_9PEZI</name>
<dbReference type="Proteomes" id="UP000294003">
    <property type="component" value="Unassembled WGS sequence"/>
</dbReference>
<evidence type="ECO:0000313" key="3">
    <source>
        <dbReference type="Proteomes" id="UP000294003"/>
    </source>
</evidence>
<protein>
    <submittedName>
        <fullName evidence="2">Uncharacterized protein</fullName>
    </submittedName>
</protein>
<dbReference type="EMBL" id="QJNS01000102">
    <property type="protein sequence ID" value="RYO87276.1"/>
    <property type="molecule type" value="Genomic_DNA"/>
</dbReference>
<keyword evidence="1" id="KW-0732">Signal</keyword>